<dbReference type="EMBL" id="OIVN01000668">
    <property type="protein sequence ID" value="SPC83793.1"/>
    <property type="molecule type" value="Genomic_DNA"/>
</dbReference>
<proteinExistence type="predicted"/>
<organism evidence="1">
    <name type="scientific">Fagus sylvatica</name>
    <name type="common">Beechnut</name>
    <dbReference type="NCBI Taxonomy" id="28930"/>
    <lineage>
        <taxon>Eukaryota</taxon>
        <taxon>Viridiplantae</taxon>
        <taxon>Streptophyta</taxon>
        <taxon>Embryophyta</taxon>
        <taxon>Tracheophyta</taxon>
        <taxon>Spermatophyta</taxon>
        <taxon>Magnoliopsida</taxon>
        <taxon>eudicotyledons</taxon>
        <taxon>Gunneridae</taxon>
        <taxon>Pentapetalae</taxon>
        <taxon>rosids</taxon>
        <taxon>fabids</taxon>
        <taxon>Fagales</taxon>
        <taxon>Fagaceae</taxon>
        <taxon>Fagus</taxon>
    </lineage>
</organism>
<gene>
    <name evidence="1" type="ORF">FSB_LOCUS11675</name>
</gene>
<evidence type="ECO:0000313" key="1">
    <source>
        <dbReference type="EMBL" id="SPC83793.1"/>
    </source>
</evidence>
<reference evidence="1" key="1">
    <citation type="submission" date="2018-02" db="EMBL/GenBank/DDBJ databases">
        <authorList>
            <person name="Cohen D.B."/>
            <person name="Kent A.D."/>
        </authorList>
    </citation>
    <scope>NUCLEOTIDE SEQUENCE</scope>
</reference>
<accession>A0A2N9F9E2</accession>
<name>A0A2N9F9E2_FAGSY</name>
<dbReference type="AlphaFoldDB" id="A0A2N9F9E2"/>
<sequence>MFGRSIKETPFEEPLWNCMASIAMVNSFRPSYCLLGLDIF</sequence>
<protein>
    <submittedName>
        <fullName evidence="1">Uncharacterized protein</fullName>
    </submittedName>
</protein>